<name>A0AAX0QSE7_9STAP</name>
<dbReference type="EMBL" id="MWUR01000018">
    <property type="protein sequence ID" value="PCF48171.1"/>
    <property type="molecule type" value="Genomic_DNA"/>
</dbReference>
<dbReference type="Proteomes" id="UP000266198">
    <property type="component" value="Unassembled WGS sequence"/>
</dbReference>
<keyword evidence="4" id="KW-1185">Reference proteome</keyword>
<organism evidence="1 3">
    <name type="scientific">Staphylococcus delphini</name>
    <dbReference type="NCBI Taxonomy" id="53344"/>
    <lineage>
        <taxon>Bacteria</taxon>
        <taxon>Bacillati</taxon>
        <taxon>Bacillota</taxon>
        <taxon>Bacilli</taxon>
        <taxon>Bacillales</taxon>
        <taxon>Staphylococcaceae</taxon>
        <taxon>Staphylococcus</taxon>
        <taxon>Staphylococcus intermedius group</taxon>
    </lineage>
</organism>
<accession>A0AAX0QSE7</accession>
<comment type="caution">
    <text evidence="1">The sequence shown here is derived from an EMBL/GenBank/DDBJ whole genome shotgun (WGS) entry which is preliminary data.</text>
</comment>
<evidence type="ECO:0000313" key="2">
    <source>
        <dbReference type="EMBL" id="RIZ51497.1"/>
    </source>
</evidence>
<dbReference type="EMBL" id="NIPK01000022">
    <property type="protein sequence ID" value="RIZ51497.1"/>
    <property type="molecule type" value="Genomic_DNA"/>
</dbReference>
<evidence type="ECO:0000313" key="3">
    <source>
        <dbReference type="Proteomes" id="UP000217473"/>
    </source>
</evidence>
<reference evidence="1 3" key="1">
    <citation type="journal article" date="2017" name="PLoS ONE">
        <title>Development of a real-time PCR for detection of Staphylococcus pseudintermedius using a novel automated comparison of whole-genome sequences.</title>
        <authorList>
            <person name="Verstappen K.M."/>
            <person name="Huijbregts L."/>
            <person name="Spaninks M."/>
            <person name="Wagenaar J.A."/>
            <person name="Fluit A.C."/>
            <person name="Duim B."/>
        </authorList>
    </citation>
    <scope>NUCLEOTIDE SEQUENCE [LARGE SCALE GENOMIC DNA]</scope>
    <source>
        <strain evidence="1 3">15S02591-1</strain>
    </source>
</reference>
<reference evidence="2 4" key="2">
    <citation type="submission" date="2017-06" db="EMBL/GenBank/DDBJ databases">
        <title>Identification of a new gene, sdsY, involved in staphylococcal internalization in non-professional phagocytic cells (NPPCs).</title>
        <authorList>
            <person name="Maali Y."/>
            <person name="Martins-Simoes P."/>
            <person name="Trouillet-Assant S."/>
            <person name="Laurent F."/>
            <person name="Diot A."/>
            <person name="Verhoeven P."/>
            <person name="Bouvard D."/>
            <person name="Vandenesch F."/>
            <person name="Bes M."/>
        </authorList>
    </citation>
    <scope>NUCLEOTIDE SEQUENCE [LARGE SCALE GENOMIC DNA]</scope>
    <source>
        <strain evidence="2 4">Heidy</strain>
    </source>
</reference>
<proteinExistence type="predicted"/>
<gene>
    <name evidence="1" type="ORF">B5C07_11135</name>
    <name evidence="2" type="ORF">CDL68_10025</name>
</gene>
<dbReference type="Proteomes" id="UP000217473">
    <property type="component" value="Unassembled WGS sequence"/>
</dbReference>
<evidence type="ECO:0000313" key="4">
    <source>
        <dbReference type="Proteomes" id="UP000266198"/>
    </source>
</evidence>
<dbReference type="AlphaFoldDB" id="A0AAX0QSE7"/>
<evidence type="ECO:0000313" key="1">
    <source>
        <dbReference type="EMBL" id="PCF48171.1"/>
    </source>
</evidence>
<protein>
    <submittedName>
        <fullName evidence="1">Uncharacterized protein</fullName>
    </submittedName>
</protein>
<sequence length="74" mass="8529">MEEEKIFNWAFGIGRGTSFYVVANDWRTVPCDSMLMTDDLPLVILWGERIRIGRSKIKGLALCDGQSFKCYFEC</sequence>